<feature type="region of interest" description="Disordered" evidence="5">
    <location>
        <begin position="323"/>
        <end position="352"/>
    </location>
</feature>
<dbReference type="Gene3D" id="1.20.5.170">
    <property type="match status" value="1"/>
</dbReference>
<organism evidence="7 8">
    <name type="scientific">Immersiella caudata</name>
    <dbReference type="NCBI Taxonomy" id="314043"/>
    <lineage>
        <taxon>Eukaryota</taxon>
        <taxon>Fungi</taxon>
        <taxon>Dikarya</taxon>
        <taxon>Ascomycota</taxon>
        <taxon>Pezizomycotina</taxon>
        <taxon>Sordariomycetes</taxon>
        <taxon>Sordariomycetidae</taxon>
        <taxon>Sordariales</taxon>
        <taxon>Lasiosphaeriaceae</taxon>
        <taxon>Immersiella</taxon>
    </lineage>
</organism>
<feature type="region of interest" description="Disordered" evidence="5">
    <location>
        <begin position="108"/>
        <end position="172"/>
    </location>
</feature>
<dbReference type="Pfam" id="PF00170">
    <property type="entry name" value="bZIP_1"/>
    <property type="match status" value="1"/>
</dbReference>
<evidence type="ECO:0000256" key="1">
    <source>
        <dbReference type="ARBA" id="ARBA00004123"/>
    </source>
</evidence>
<reference evidence="7" key="1">
    <citation type="submission" date="2023-06" db="EMBL/GenBank/DDBJ databases">
        <title>Genome-scale phylogeny and comparative genomics of the fungal order Sordariales.</title>
        <authorList>
            <consortium name="Lawrence Berkeley National Laboratory"/>
            <person name="Hensen N."/>
            <person name="Bonometti L."/>
            <person name="Westerberg I."/>
            <person name="Brannstrom I.O."/>
            <person name="Guillou S."/>
            <person name="Cros-Aarteil S."/>
            <person name="Calhoun S."/>
            <person name="Haridas S."/>
            <person name="Kuo A."/>
            <person name="Mondo S."/>
            <person name="Pangilinan J."/>
            <person name="Riley R."/>
            <person name="Labutti K."/>
            <person name="Andreopoulos B."/>
            <person name="Lipzen A."/>
            <person name="Chen C."/>
            <person name="Yanf M."/>
            <person name="Daum C."/>
            <person name="Ng V."/>
            <person name="Clum A."/>
            <person name="Steindorff A."/>
            <person name="Ohm R."/>
            <person name="Martin F."/>
            <person name="Silar P."/>
            <person name="Natvig D."/>
            <person name="Lalanne C."/>
            <person name="Gautier V."/>
            <person name="Ament-Velasquez S.L."/>
            <person name="Kruys A."/>
            <person name="Hutchinson M.I."/>
            <person name="Powell A.J."/>
            <person name="Barry K."/>
            <person name="Miller A.N."/>
            <person name="Grigoriev I.V."/>
            <person name="Debuchy R."/>
            <person name="Gladieux P."/>
            <person name="Thoren M.H."/>
            <person name="Johannesson H."/>
        </authorList>
    </citation>
    <scope>NUCLEOTIDE SEQUENCE</scope>
    <source>
        <strain evidence="7">CBS 606.72</strain>
    </source>
</reference>
<feature type="domain" description="BZIP" evidence="6">
    <location>
        <begin position="165"/>
        <end position="228"/>
    </location>
</feature>
<comment type="subcellular location">
    <subcellularLocation>
        <location evidence="1">Nucleus</location>
    </subcellularLocation>
</comment>
<dbReference type="GO" id="GO:0005634">
    <property type="term" value="C:nucleus"/>
    <property type="evidence" value="ECO:0007669"/>
    <property type="project" value="UniProtKB-SubCell"/>
</dbReference>
<dbReference type="PANTHER" id="PTHR19304">
    <property type="entry name" value="CYCLIC-AMP RESPONSE ELEMENT BINDING PROTEIN"/>
    <property type="match status" value="1"/>
</dbReference>
<dbReference type="AlphaFoldDB" id="A0AA39X4I1"/>
<dbReference type="Proteomes" id="UP001175000">
    <property type="component" value="Unassembled WGS sequence"/>
</dbReference>
<accession>A0AA39X4I1</accession>
<keyword evidence="8" id="KW-1185">Reference proteome</keyword>
<evidence type="ECO:0000256" key="5">
    <source>
        <dbReference type="SAM" id="MobiDB-lite"/>
    </source>
</evidence>
<feature type="compositionally biased region" description="Basic and acidic residues" evidence="5">
    <location>
        <begin position="157"/>
        <end position="172"/>
    </location>
</feature>
<proteinExistence type="predicted"/>
<dbReference type="InterPro" id="IPR004827">
    <property type="entry name" value="bZIP"/>
</dbReference>
<dbReference type="SMART" id="SM00338">
    <property type="entry name" value="BRLZ"/>
    <property type="match status" value="1"/>
</dbReference>
<name>A0AA39X4I1_9PEZI</name>
<evidence type="ECO:0000313" key="7">
    <source>
        <dbReference type="EMBL" id="KAK0626655.1"/>
    </source>
</evidence>
<dbReference type="PROSITE" id="PS00036">
    <property type="entry name" value="BZIP_BASIC"/>
    <property type="match status" value="1"/>
</dbReference>
<dbReference type="CDD" id="cd14687">
    <property type="entry name" value="bZIP_ATF2"/>
    <property type="match status" value="1"/>
</dbReference>
<dbReference type="SUPFAM" id="SSF57959">
    <property type="entry name" value="Leucine zipper domain"/>
    <property type="match status" value="1"/>
</dbReference>
<evidence type="ECO:0000256" key="2">
    <source>
        <dbReference type="ARBA" id="ARBA00023015"/>
    </source>
</evidence>
<keyword evidence="2" id="KW-0805">Transcription regulation</keyword>
<dbReference type="PROSITE" id="PS50217">
    <property type="entry name" value="BZIP"/>
    <property type="match status" value="1"/>
</dbReference>
<evidence type="ECO:0000256" key="3">
    <source>
        <dbReference type="ARBA" id="ARBA00023163"/>
    </source>
</evidence>
<evidence type="ECO:0000313" key="8">
    <source>
        <dbReference type="Proteomes" id="UP001175000"/>
    </source>
</evidence>
<evidence type="ECO:0000259" key="6">
    <source>
        <dbReference type="PROSITE" id="PS50217"/>
    </source>
</evidence>
<dbReference type="InterPro" id="IPR051027">
    <property type="entry name" value="bZIP_transcription_factors"/>
</dbReference>
<keyword evidence="3" id="KW-0804">Transcription</keyword>
<protein>
    <recommendedName>
        <fullName evidence="6">BZIP domain-containing protein</fullName>
    </recommendedName>
</protein>
<feature type="compositionally biased region" description="Polar residues" evidence="5">
    <location>
        <begin position="118"/>
        <end position="137"/>
    </location>
</feature>
<gene>
    <name evidence="7" type="ORF">B0T14DRAFT_562543</name>
</gene>
<dbReference type="EMBL" id="JAULSU010000002">
    <property type="protein sequence ID" value="KAK0626655.1"/>
    <property type="molecule type" value="Genomic_DNA"/>
</dbReference>
<evidence type="ECO:0000256" key="4">
    <source>
        <dbReference type="ARBA" id="ARBA00023242"/>
    </source>
</evidence>
<dbReference type="GO" id="GO:0003700">
    <property type="term" value="F:DNA-binding transcription factor activity"/>
    <property type="evidence" value="ECO:0007669"/>
    <property type="project" value="InterPro"/>
</dbReference>
<keyword evidence="4" id="KW-0539">Nucleus</keyword>
<sequence>MDTPSHFFNDCMDFGDPNSYQSPEQDAADTSGTMFPLHHYTPHENKLTLDGTATSLNGRLRSRMEMWGGFADHFDPMVPDREPLFVDPGLYDGESENDEIKTQIQVLSMEMSRPPTRRASSSKSGSNRTTKSESALTDITPPDQEPPRKRKSRKTKRDQENGVEEHKRSKFLERNRIAASKCREKKKQYVSDLEETKIGLETQHAHLQMEYNGLLGEVSGLKHHLMTHAKCNDPNIDRWLNNEATRFVQTSNEIFGQPFGQFPAGASSASVESPRSRNPSIASAYQALQGVQFDPVGSGERHGSISYSHGSSLYTSPTDSAFPCLNSPHPKREPDINYNHMPDNMFSPEQST</sequence>
<dbReference type="InterPro" id="IPR046347">
    <property type="entry name" value="bZIP_sf"/>
</dbReference>
<comment type="caution">
    <text evidence="7">The sequence shown here is derived from an EMBL/GenBank/DDBJ whole genome shotgun (WGS) entry which is preliminary data.</text>
</comment>